<reference evidence="2 3" key="1">
    <citation type="submission" date="2020-06" db="EMBL/GenBank/DDBJ databases">
        <authorList>
            <person name="Jo H."/>
        </authorList>
    </citation>
    <scope>NUCLEOTIDE SEQUENCE [LARGE SCALE GENOMIC DNA]</scope>
    <source>
        <strain evidence="2 3">I46</strain>
    </source>
</reference>
<feature type="domain" description="FAD-dependent urate hydroxylase HpyO/Asp monooxygenase CreE-like FAD/NAD(P)-binding" evidence="1">
    <location>
        <begin position="13"/>
        <end position="202"/>
    </location>
</feature>
<evidence type="ECO:0000313" key="3">
    <source>
        <dbReference type="Proteomes" id="UP000509638"/>
    </source>
</evidence>
<dbReference type="Pfam" id="PF13454">
    <property type="entry name" value="NAD_binding_9"/>
    <property type="match status" value="1"/>
</dbReference>
<dbReference type="InterPro" id="IPR052189">
    <property type="entry name" value="L-asp_N-monooxygenase_NS-form"/>
</dbReference>
<organism evidence="2 3">
    <name type="scientific">Microbacterium oleivorans</name>
    <dbReference type="NCBI Taxonomy" id="273677"/>
    <lineage>
        <taxon>Bacteria</taxon>
        <taxon>Bacillati</taxon>
        <taxon>Actinomycetota</taxon>
        <taxon>Actinomycetes</taxon>
        <taxon>Micrococcales</taxon>
        <taxon>Microbacteriaceae</taxon>
        <taxon>Microbacterium</taxon>
    </lineage>
</organism>
<name>A0A7D5ISA5_9MICO</name>
<proteinExistence type="predicted"/>
<evidence type="ECO:0000313" key="2">
    <source>
        <dbReference type="EMBL" id="QLD13281.1"/>
    </source>
</evidence>
<accession>A0A7D5ISA5</accession>
<dbReference type="InterPro" id="IPR036188">
    <property type="entry name" value="FAD/NAD-bd_sf"/>
</dbReference>
<dbReference type="SUPFAM" id="SSF51905">
    <property type="entry name" value="FAD/NAD(P)-binding domain"/>
    <property type="match status" value="1"/>
</dbReference>
<dbReference type="InterPro" id="IPR038732">
    <property type="entry name" value="HpyO/CreE_NAD-binding"/>
</dbReference>
<dbReference type="Proteomes" id="UP000509638">
    <property type="component" value="Chromosome"/>
</dbReference>
<gene>
    <name evidence="2" type="ORF">HW566_08715</name>
</gene>
<sequence length="636" mass="67985">MGGAGAANVRRLVIVGAGPRAIMLLERIVARSGEAVGTSDARAVGAPRLHVELIDPHPPGAGRIWRRAQSPLLKLNSMARDVTVFTDDSCTIDGPIRPGPSLIEWAELWRSGELAATGRGIEIDDEVAAAEARGLRGDSFPTRRLHSYYLEWFYRRTVAEAPSGVTVRWRADTVARVSPENRVTLASGLELDADGIVYALGHTGREPDAATAALIDAARSERLQYVPPAFTADADLSQLGAGDDVIVRGMGLAAVDLVVLLTQGRGGRFVDDDDGVLRYVASGREPRLHLGSRRGVPYRSKVSSAIQGDAPQREVLTAAAIAELVARPGLIDFEADVWPLIAGELLHGHYRELFTGHPDRVVGDWPTFRTVLQSHAWDDPALLEAIAATVPDPLDRFDVASLDRPLAAAAFADRDDAHERVRAHIVTDLHLRTTPERSAAQGVFLAALLSYLALADVPAERWNERSRAVSLPVRWHTFFSYVASGPPAHRLEEFLALADAGVLRFLGPDIDVRVDPGRGFVASSPRVPGETVARSLVDAWLPGSGAAHSDNPVLRALARRQGSAARVLTDADGRVVTAEGVPTASVFALGPFTSLPESGAFTRPGSNALSIRQTDRTAGAIVAAVLDAAVPLVRVT</sequence>
<evidence type="ECO:0000259" key="1">
    <source>
        <dbReference type="Pfam" id="PF13454"/>
    </source>
</evidence>
<dbReference type="EMBL" id="CP058316">
    <property type="protein sequence ID" value="QLD13281.1"/>
    <property type="molecule type" value="Genomic_DNA"/>
</dbReference>
<protein>
    <submittedName>
        <fullName evidence="2">FAD/NAD(P)-binding protein</fullName>
    </submittedName>
</protein>
<dbReference type="AlphaFoldDB" id="A0A7D5ISA5"/>
<dbReference type="RefSeq" id="WP_178014820.1">
    <property type="nucleotide sequence ID" value="NZ_CP058316.1"/>
</dbReference>
<dbReference type="PANTHER" id="PTHR40254:SF1">
    <property type="entry name" value="BLR0577 PROTEIN"/>
    <property type="match status" value="1"/>
</dbReference>
<dbReference type="PANTHER" id="PTHR40254">
    <property type="entry name" value="BLR0577 PROTEIN"/>
    <property type="match status" value="1"/>
</dbReference>